<proteinExistence type="predicted"/>
<accession>E0TB28</accession>
<gene>
    <name evidence="2" type="ordered locus">PB2503_00782</name>
</gene>
<sequence>MTQDDPQLPMIGRRRLYLMRHGHVDYFAPGLTDFRQVPLTEHGCAQARAAGVLLSDISFDAVFTSGLPRTQETARLVLEQNDRAGPTPINMPTFEELAGGKVVAKSREELAAWLAFSLEAAADQDATFLPGGESFADAFERSGRGLSSLITDYRWRQALLVAHDGINRLLLSRVSGAGLKGVGAFEQDLACINVLDFDVVTDTHGGVEITRTIIKAVNVTAYDVSKAGLRKTSLEHLFDIDFDGARPQGAPA</sequence>
<dbReference type="EMBL" id="CP002156">
    <property type="protein sequence ID" value="ADM08237.1"/>
    <property type="molecule type" value="Genomic_DNA"/>
</dbReference>
<reference evidence="3" key="1">
    <citation type="submission" date="2010-08" db="EMBL/GenBank/DDBJ databases">
        <title>Genome sequence of Parvularcula bermudensis HTCC2503.</title>
        <authorList>
            <person name="Kang D.-M."/>
            <person name="Oh H.-M."/>
            <person name="Cho J.-C."/>
        </authorList>
    </citation>
    <scope>NUCLEOTIDE SEQUENCE [LARGE SCALE GENOMIC DNA]</scope>
    <source>
        <strain evidence="3">ATCC BAA-594 / HTCC2503 / KCTC 12087</strain>
    </source>
</reference>
<dbReference type="Gene3D" id="3.40.50.1240">
    <property type="entry name" value="Phosphoglycerate mutase-like"/>
    <property type="match status" value="1"/>
</dbReference>
<feature type="binding site" evidence="1">
    <location>
        <position position="69"/>
    </location>
    <ligand>
        <name>substrate</name>
    </ligand>
</feature>
<dbReference type="InterPro" id="IPR050275">
    <property type="entry name" value="PGM_Phosphatase"/>
</dbReference>
<dbReference type="AlphaFoldDB" id="E0TB28"/>
<dbReference type="InterPro" id="IPR013078">
    <property type="entry name" value="His_Pase_superF_clade-1"/>
</dbReference>
<keyword evidence="3" id="KW-1185">Reference proteome</keyword>
<evidence type="ECO:0000313" key="3">
    <source>
        <dbReference type="Proteomes" id="UP000001302"/>
    </source>
</evidence>
<dbReference type="PANTHER" id="PTHR48100">
    <property type="entry name" value="BROAD-SPECIFICITY PHOSPHATASE YOR283W-RELATED"/>
    <property type="match status" value="1"/>
</dbReference>
<dbReference type="HOGENOM" id="CLU_033323_10_0_5"/>
<dbReference type="Pfam" id="PF00300">
    <property type="entry name" value="His_Phos_1"/>
    <property type="match status" value="1"/>
</dbReference>
<dbReference type="InterPro" id="IPR029033">
    <property type="entry name" value="His_PPase_superfam"/>
</dbReference>
<dbReference type="SMART" id="SM00855">
    <property type="entry name" value="PGAM"/>
    <property type="match status" value="1"/>
</dbReference>
<dbReference type="eggNOG" id="COG0406">
    <property type="taxonomic scope" value="Bacteria"/>
</dbReference>
<dbReference type="RefSeq" id="WP_013299211.1">
    <property type="nucleotide sequence ID" value="NC_014414.1"/>
</dbReference>
<dbReference type="KEGG" id="pbr:PB2503_00782"/>
<reference evidence="2 3" key="2">
    <citation type="journal article" date="2011" name="J. Bacteriol.">
        <title>Complete genome sequence of strain HTCC2503T of Parvularcula bermudensis, the type species of the order "Parvularculales" in the class Alphaproteobacteria.</title>
        <authorList>
            <person name="Oh H.M."/>
            <person name="Kang I."/>
            <person name="Vergin K.L."/>
            <person name="Kang D."/>
            <person name="Rhee K.H."/>
            <person name="Giovannoni S.J."/>
            <person name="Cho J.C."/>
        </authorList>
    </citation>
    <scope>NUCLEOTIDE SEQUENCE [LARGE SCALE GENOMIC DNA]</scope>
    <source>
        <strain evidence="3">ATCC BAA-594 / HTCC2503 / KCTC 12087</strain>
    </source>
</reference>
<evidence type="ECO:0000313" key="2">
    <source>
        <dbReference type="EMBL" id="ADM08237.1"/>
    </source>
</evidence>
<organism evidence="2 3">
    <name type="scientific">Parvularcula bermudensis (strain ATCC BAA-594 / HTCC2503 / KCTC 12087)</name>
    <dbReference type="NCBI Taxonomy" id="314260"/>
    <lineage>
        <taxon>Bacteria</taxon>
        <taxon>Pseudomonadati</taxon>
        <taxon>Pseudomonadota</taxon>
        <taxon>Alphaproteobacteria</taxon>
        <taxon>Parvularculales</taxon>
        <taxon>Parvularculaceae</taxon>
        <taxon>Parvularcula</taxon>
    </lineage>
</organism>
<dbReference type="STRING" id="314260.PB2503_00782"/>
<evidence type="ECO:0000256" key="1">
    <source>
        <dbReference type="PIRSR" id="PIRSR613078-2"/>
    </source>
</evidence>
<protein>
    <submittedName>
        <fullName evidence="2">Putative phosphoglycerate mutase</fullName>
    </submittedName>
</protein>
<dbReference type="Proteomes" id="UP000001302">
    <property type="component" value="Chromosome"/>
</dbReference>
<dbReference type="GO" id="GO:0016791">
    <property type="term" value="F:phosphatase activity"/>
    <property type="evidence" value="ECO:0007669"/>
    <property type="project" value="TreeGrafter"/>
</dbReference>
<dbReference type="CDD" id="cd07067">
    <property type="entry name" value="HP_PGM_like"/>
    <property type="match status" value="1"/>
</dbReference>
<dbReference type="SUPFAM" id="SSF53254">
    <property type="entry name" value="Phosphoglycerate mutase-like"/>
    <property type="match status" value="1"/>
</dbReference>
<name>E0TB28_PARBH</name>